<dbReference type="EMBL" id="JAPUUL010001274">
    <property type="protein sequence ID" value="KAJ8127862.1"/>
    <property type="molecule type" value="Genomic_DNA"/>
</dbReference>
<name>A0ACC2JKH7_9PEZI</name>
<organism evidence="1 2">
    <name type="scientific">Lasiodiplodia mahajangana</name>
    <dbReference type="NCBI Taxonomy" id="1108764"/>
    <lineage>
        <taxon>Eukaryota</taxon>
        <taxon>Fungi</taxon>
        <taxon>Dikarya</taxon>
        <taxon>Ascomycota</taxon>
        <taxon>Pezizomycotina</taxon>
        <taxon>Dothideomycetes</taxon>
        <taxon>Dothideomycetes incertae sedis</taxon>
        <taxon>Botryosphaeriales</taxon>
        <taxon>Botryosphaeriaceae</taxon>
        <taxon>Lasiodiplodia</taxon>
    </lineage>
</organism>
<evidence type="ECO:0000313" key="2">
    <source>
        <dbReference type="Proteomes" id="UP001153332"/>
    </source>
</evidence>
<proteinExistence type="predicted"/>
<reference evidence="1" key="1">
    <citation type="submission" date="2022-12" db="EMBL/GenBank/DDBJ databases">
        <title>Genome Sequence of Lasiodiplodia mahajangana.</title>
        <authorList>
            <person name="Buettner E."/>
        </authorList>
    </citation>
    <scope>NUCLEOTIDE SEQUENCE</scope>
    <source>
        <strain evidence="1">VT137</strain>
    </source>
</reference>
<sequence>MVITDNVPPFPVWLSADLEDAIKTCRQGCNSRQAQQPSAIDVGSNYTWLITQGEWAARKLKQFSQPAELLPELQENVSIVLFPLTASASIASEGIKEPKTLTEACLWLKKFQQNSCARLIMRGPLNGIKAEDVYEAALIAFLFLAKKYFVFGLHDLYQLVASITGREDEDENCDGLGISNPGFIQCPPSETCSVLSIEDIGLWNSVSSQFEPLIPLESSTKVLKFPSPFPQLATEFFFMERYRPHGAHPVSKSVFSVWGNWTSADQSWACIVASRDRLMTQAYQQRLKKEFTQGSIATRCKLVSHWVEGLHYLYHLGLNNYHLIVREGVRHLHKIKYEIAAKPNVGATYICLAYMNHLEYHRRLLVSIGENLEEFPNAWRVSQKPPWAEKIDQSCQTLVADTKVAEDRARDIRQRSIFGMNTQEINGSAWPIKYFAISAVPLTVVLVLLPLVALPLLDVLIRINSAVKTRRWLTWFLLPTVFALNLSIDIFIWLGYDKFGSSLAFAGVIIGGIAVGLTGAYLYFPVMRAFDIRRRQDRWDFLAFSIGVFAYYLFSLLGPVTGLELIPIGLYGVFRLSYRAYLQKKGEKRSNVSP</sequence>
<accession>A0ACC2JKH7</accession>
<protein>
    <submittedName>
        <fullName evidence="1">Uncharacterized protein</fullName>
    </submittedName>
</protein>
<evidence type="ECO:0000313" key="1">
    <source>
        <dbReference type="EMBL" id="KAJ8127862.1"/>
    </source>
</evidence>
<comment type="caution">
    <text evidence="1">The sequence shown here is derived from an EMBL/GenBank/DDBJ whole genome shotgun (WGS) entry which is preliminary data.</text>
</comment>
<gene>
    <name evidence="1" type="ORF">O1611_g5774</name>
</gene>
<keyword evidence="2" id="KW-1185">Reference proteome</keyword>
<dbReference type="Proteomes" id="UP001153332">
    <property type="component" value="Unassembled WGS sequence"/>
</dbReference>